<protein>
    <recommendedName>
        <fullName evidence="1">Disease resistance protein At4g27190-like leucine-rich repeats domain-containing protein</fullName>
    </recommendedName>
</protein>
<feature type="domain" description="Disease resistance protein At4g27190-like leucine-rich repeats" evidence="1">
    <location>
        <begin position="148"/>
        <end position="263"/>
    </location>
</feature>
<dbReference type="Pfam" id="PF23247">
    <property type="entry name" value="LRR_RPS2"/>
    <property type="match status" value="1"/>
</dbReference>
<reference evidence="2 3" key="1">
    <citation type="journal article" date="2017" name="Nat. Commun.">
        <title>Genome assembly with in vitro proximity ligation data and whole-genome triplication in lettuce.</title>
        <authorList>
            <person name="Reyes-Chin-Wo S."/>
            <person name="Wang Z."/>
            <person name="Yang X."/>
            <person name="Kozik A."/>
            <person name="Arikit S."/>
            <person name="Song C."/>
            <person name="Xia L."/>
            <person name="Froenicke L."/>
            <person name="Lavelle D.O."/>
            <person name="Truco M.J."/>
            <person name="Xia R."/>
            <person name="Zhu S."/>
            <person name="Xu C."/>
            <person name="Xu H."/>
            <person name="Xu X."/>
            <person name="Cox K."/>
            <person name="Korf I."/>
            <person name="Meyers B.C."/>
            <person name="Michelmore R.W."/>
        </authorList>
    </citation>
    <scope>NUCLEOTIDE SEQUENCE [LARGE SCALE GENOMIC DNA]</scope>
    <source>
        <strain evidence="3">cv. Salinas</strain>
        <tissue evidence="2">Seedlings</tissue>
    </source>
</reference>
<sequence length="270" mass="30433">MEIAYLQRPALLATIPAEMTSPTALEAARLTTATTPTHAPMRPATLSTPTAVLMFPRSRIQSLGPFARTHSYLNLIRLPLPDLLQINLPFSSPRNHIFQRLTVGSAHELPDVIPQHLMISGLLHLLIRDILRYKKSPLPELGGDLRHILKVISCDKLVNLFPDNPMSMLHHLEELEVENCGSIESLFNIDLDCAGAIGQEDNSSSLRNIEVENLGKLREVWRIKGGDNSRPLVHGFQAVESIRVRKCKRFRNVFTPTTTNFDLGHFWRFQ</sequence>
<dbReference type="AlphaFoldDB" id="A0A9R1XW64"/>
<evidence type="ECO:0000259" key="1">
    <source>
        <dbReference type="Pfam" id="PF23247"/>
    </source>
</evidence>
<keyword evidence="3" id="KW-1185">Reference proteome</keyword>
<gene>
    <name evidence="2" type="ORF">LSAT_V11C200052380</name>
</gene>
<comment type="caution">
    <text evidence="2">The sequence shown here is derived from an EMBL/GenBank/DDBJ whole genome shotgun (WGS) entry which is preliminary data.</text>
</comment>
<name>A0A9R1XW64_LACSA</name>
<proteinExistence type="predicted"/>
<evidence type="ECO:0000313" key="2">
    <source>
        <dbReference type="EMBL" id="KAJ0221582.1"/>
    </source>
</evidence>
<evidence type="ECO:0000313" key="3">
    <source>
        <dbReference type="Proteomes" id="UP000235145"/>
    </source>
</evidence>
<accession>A0A9R1XW64</accession>
<dbReference type="InterPro" id="IPR057135">
    <property type="entry name" value="At4g27190-like_LRR"/>
</dbReference>
<dbReference type="EMBL" id="NBSK02000002">
    <property type="protein sequence ID" value="KAJ0221582.1"/>
    <property type="molecule type" value="Genomic_DNA"/>
</dbReference>
<organism evidence="2 3">
    <name type="scientific">Lactuca sativa</name>
    <name type="common">Garden lettuce</name>
    <dbReference type="NCBI Taxonomy" id="4236"/>
    <lineage>
        <taxon>Eukaryota</taxon>
        <taxon>Viridiplantae</taxon>
        <taxon>Streptophyta</taxon>
        <taxon>Embryophyta</taxon>
        <taxon>Tracheophyta</taxon>
        <taxon>Spermatophyta</taxon>
        <taxon>Magnoliopsida</taxon>
        <taxon>eudicotyledons</taxon>
        <taxon>Gunneridae</taxon>
        <taxon>Pentapetalae</taxon>
        <taxon>asterids</taxon>
        <taxon>campanulids</taxon>
        <taxon>Asterales</taxon>
        <taxon>Asteraceae</taxon>
        <taxon>Cichorioideae</taxon>
        <taxon>Cichorieae</taxon>
        <taxon>Lactucinae</taxon>
        <taxon>Lactuca</taxon>
    </lineage>
</organism>
<dbReference type="Proteomes" id="UP000235145">
    <property type="component" value="Unassembled WGS sequence"/>
</dbReference>